<evidence type="ECO:0000256" key="4">
    <source>
        <dbReference type="PROSITE-ProRule" id="PRU00108"/>
    </source>
</evidence>
<dbReference type="Pfam" id="PF00046">
    <property type="entry name" value="Homeodomain"/>
    <property type="match status" value="1"/>
</dbReference>
<evidence type="ECO:0000256" key="2">
    <source>
        <dbReference type="ARBA" id="ARBA00023155"/>
    </source>
</evidence>
<name>A0ABQ7I269_9MICR</name>
<evidence type="ECO:0000313" key="8">
    <source>
        <dbReference type="Proteomes" id="UP001516464"/>
    </source>
</evidence>
<dbReference type="InterPro" id="IPR009057">
    <property type="entry name" value="Homeodomain-like_sf"/>
</dbReference>
<comment type="subcellular location">
    <subcellularLocation>
        <location evidence="4 5">Nucleus</location>
    </subcellularLocation>
</comment>
<dbReference type="SMART" id="SM00389">
    <property type="entry name" value="HOX"/>
    <property type="match status" value="1"/>
</dbReference>
<evidence type="ECO:0000256" key="3">
    <source>
        <dbReference type="ARBA" id="ARBA00023242"/>
    </source>
</evidence>
<dbReference type="CDD" id="cd00086">
    <property type="entry name" value="homeodomain"/>
    <property type="match status" value="1"/>
</dbReference>
<proteinExistence type="predicted"/>
<sequence length="157" mass="18885">MKNRKNNLNHNECEALIGIMKLRNHLSRSSNQLNYKYKSNVQLRMLEKIYDITKYPSTSTRTNLAILLNIPERSIQIWFQNVRQMDRERQMQSFSTNQSNFISDNLSHYGNNNLMCFNYNYLPPDEYKSLCNRSYNIRHYNISSQELVFILRNLYNI</sequence>
<evidence type="ECO:0000256" key="5">
    <source>
        <dbReference type="RuleBase" id="RU000682"/>
    </source>
</evidence>
<dbReference type="InterPro" id="IPR001356">
    <property type="entry name" value="HD"/>
</dbReference>
<evidence type="ECO:0000313" key="7">
    <source>
        <dbReference type="EMBL" id="KAF7684560.1"/>
    </source>
</evidence>
<feature type="domain" description="Homeobox" evidence="6">
    <location>
        <begin position="42"/>
        <end position="89"/>
    </location>
</feature>
<keyword evidence="1 4" id="KW-0238">DNA-binding</keyword>
<dbReference type="PROSITE" id="PS00027">
    <property type="entry name" value="HOMEOBOX_1"/>
    <property type="match status" value="1"/>
</dbReference>
<dbReference type="Proteomes" id="UP001516464">
    <property type="component" value="Unassembled WGS sequence"/>
</dbReference>
<dbReference type="GO" id="GO:0003677">
    <property type="term" value="F:DNA binding"/>
    <property type="evidence" value="ECO:0007669"/>
    <property type="project" value="UniProtKB-KW"/>
</dbReference>
<dbReference type="SUPFAM" id="SSF46689">
    <property type="entry name" value="Homeodomain-like"/>
    <property type="match status" value="1"/>
</dbReference>
<dbReference type="Gene3D" id="1.10.10.60">
    <property type="entry name" value="Homeodomain-like"/>
    <property type="match status" value="1"/>
</dbReference>
<dbReference type="PANTHER" id="PTHR24324">
    <property type="entry name" value="HOMEOBOX PROTEIN HHEX"/>
    <property type="match status" value="1"/>
</dbReference>
<feature type="DNA-binding region" description="Homeobox" evidence="4">
    <location>
        <begin position="44"/>
        <end position="90"/>
    </location>
</feature>
<organism evidence="7 8">
    <name type="scientific">Astathelohania contejeani</name>
    <dbReference type="NCBI Taxonomy" id="164912"/>
    <lineage>
        <taxon>Eukaryota</taxon>
        <taxon>Fungi</taxon>
        <taxon>Fungi incertae sedis</taxon>
        <taxon>Microsporidia</taxon>
        <taxon>Astathelohaniidae</taxon>
        <taxon>Astathelohania</taxon>
    </lineage>
</organism>
<keyword evidence="2 4" id="KW-0371">Homeobox</keyword>
<dbReference type="InterPro" id="IPR051000">
    <property type="entry name" value="Homeobox_DNA-bind_prot"/>
</dbReference>
<dbReference type="InterPro" id="IPR017970">
    <property type="entry name" value="Homeobox_CS"/>
</dbReference>
<comment type="caution">
    <text evidence="7">The sequence shown here is derived from an EMBL/GenBank/DDBJ whole genome shotgun (WGS) entry which is preliminary data.</text>
</comment>
<evidence type="ECO:0000256" key="1">
    <source>
        <dbReference type="ARBA" id="ARBA00023125"/>
    </source>
</evidence>
<keyword evidence="3 4" id="KW-0539">Nucleus</keyword>
<dbReference type="PROSITE" id="PS50071">
    <property type="entry name" value="HOMEOBOX_2"/>
    <property type="match status" value="1"/>
</dbReference>
<dbReference type="PANTHER" id="PTHR24324:SF9">
    <property type="entry name" value="HOMEOBOX DOMAIN-CONTAINING PROTEIN"/>
    <property type="match status" value="1"/>
</dbReference>
<accession>A0ABQ7I269</accession>
<keyword evidence="8" id="KW-1185">Reference proteome</keyword>
<dbReference type="EMBL" id="SBIQ01000009">
    <property type="protein sequence ID" value="KAF7684560.1"/>
    <property type="molecule type" value="Genomic_DNA"/>
</dbReference>
<protein>
    <submittedName>
        <fullName evidence="7">Homeobox protein HD-4</fullName>
    </submittedName>
</protein>
<gene>
    <name evidence="7" type="primary">HD-4</name>
    <name evidence="7" type="ORF">TCON_0248</name>
</gene>
<reference evidence="7 8" key="1">
    <citation type="submission" date="2019-01" db="EMBL/GenBank/DDBJ databases">
        <title>Genomes sequencing and comparative genomics of infectious freshwater microsporidia, Cucumispora dikerogammari and Thelohania contejeani.</title>
        <authorList>
            <person name="Cormier A."/>
            <person name="Giraud I."/>
            <person name="Wattier R."/>
            <person name="Teixeira M."/>
            <person name="Grandjean F."/>
            <person name="Rigaud T."/>
            <person name="Cordaux R."/>
        </authorList>
    </citation>
    <scope>NUCLEOTIDE SEQUENCE [LARGE SCALE GENOMIC DNA]</scope>
    <source>
        <strain evidence="7">T1</strain>
        <tissue evidence="7">Spores</tissue>
    </source>
</reference>
<evidence type="ECO:0000259" key="6">
    <source>
        <dbReference type="PROSITE" id="PS50071"/>
    </source>
</evidence>